<dbReference type="Proteomes" id="UP000287502">
    <property type="component" value="Chromosome"/>
</dbReference>
<keyword evidence="1" id="KW-0805">Transcription regulation</keyword>
<dbReference type="RefSeq" id="WP_128467603.1">
    <property type="nucleotide sequence ID" value="NZ_CP035108.1"/>
</dbReference>
<dbReference type="InterPro" id="IPR018060">
    <property type="entry name" value="HTH_AraC"/>
</dbReference>
<dbReference type="GO" id="GO:0043565">
    <property type="term" value="F:sequence-specific DNA binding"/>
    <property type="evidence" value="ECO:0007669"/>
    <property type="project" value="InterPro"/>
</dbReference>
<dbReference type="KEGG" id="gtl:EP073_13035"/>
<proteinExistence type="predicted"/>
<dbReference type="PANTHER" id="PTHR43436:SF1">
    <property type="entry name" value="TRANSCRIPTIONAL REGULATORY PROTEIN"/>
    <property type="match status" value="1"/>
</dbReference>
<dbReference type="SMART" id="SM00342">
    <property type="entry name" value="HTH_ARAC"/>
    <property type="match status" value="1"/>
</dbReference>
<dbReference type="Pfam" id="PF12833">
    <property type="entry name" value="HTH_18"/>
    <property type="match status" value="1"/>
</dbReference>
<dbReference type="InterPro" id="IPR009594">
    <property type="entry name" value="Tscrpt_reg_HTH_AraC_N"/>
</dbReference>
<name>A0A3R5Z0Y5_9BACT</name>
<dbReference type="Pfam" id="PF06719">
    <property type="entry name" value="AraC_N"/>
    <property type="match status" value="1"/>
</dbReference>
<dbReference type="AlphaFoldDB" id="A0A3R5Z0Y5"/>
<evidence type="ECO:0000313" key="5">
    <source>
        <dbReference type="Proteomes" id="UP000287502"/>
    </source>
</evidence>
<dbReference type="InterPro" id="IPR009057">
    <property type="entry name" value="Homeodomain-like_sf"/>
</dbReference>
<dbReference type="GO" id="GO:0003700">
    <property type="term" value="F:DNA-binding transcription factor activity"/>
    <property type="evidence" value="ECO:0007669"/>
    <property type="project" value="InterPro"/>
</dbReference>
<evidence type="ECO:0000313" key="4">
    <source>
        <dbReference type="EMBL" id="QAR34298.1"/>
    </source>
</evidence>
<keyword evidence="2" id="KW-0804">Transcription</keyword>
<keyword evidence="5" id="KW-1185">Reference proteome</keyword>
<evidence type="ECO:0000256" key="1">
    <source>
        <dbReference type="ARBA" id="ARBA00023015"/>
    </source>
</evidence>
<organism evidence="4 5">
    <name type="scientific">Geovibrio thiophilus</name>
    <dbReference type="NCBI Taxonomy" id="139438"/>
    <lineage>
        <taxon>Bacteria</taxon>
        <taxon>Pseudomonadati</taxon>
        <taxon>Deferribacterota</taxon>
        <taxon>Deferribacteres</taxon>
        <taxon>Deferribacterales</taxon>
        <taxon>Geovibrionaceae</taxon>
        <taxon>Geovibrio</taxon>
    </lineage>
</organism>
<dbReference type="SUPFAM" id="SSF46689">
    <property type="entry name" value="Homeodomain-like"/>
    <property type="match status" value="2"/>
</dbReference>
<feature type="domain" description="HTH araC/xylS-type" evidence="3">
    <location>
        <begin position="189"/>
        <end position="287"/>
    </location>
</feature>
<evidence type="ECO:0000256" key="2">
    <source>
        <dbReference type="ARBA" id="ARBA00023163"/>
    </source>
</evidence>
<sequence length="299" mass="33523">MNESQRQELSFLIDKYSETDIVSGTSLPELCVMKSETRRIKSSAVYVPSLCLIVQGRKEIMLENELYSYSPSEYLAVSVELPIVGQVTEASREKPYLGLSIAIDPVVISEMLPYAPEEGTTSRGLFVGRTDEGLADCILRLVRLLDTPEDAAFMSPLILRELYYRLLKSPHGWNLAQIAVAGSSMQRIAKVIKTLKTDFARNMRIEEMAEMANMSQSSFHHHFKEVTAMSPLQFQKRLRLTEARRIMLTESADASSTAFRVGYESASQFSREYSRMFGAPPVSDIASLRRSTAAEAVPK</sequence>
<evidence type="ECO:0000259" key="3">
    <source>
        <dbReference type="PROSITE" id="PS01124"/>
    </source>
</evidence>
<dbReference type="PROSITE" id="PS01124">
    <property type="entry name" value="HTH_ARAC_FAMILY_2"/>
    <property type="match status" value="1"/>
</dbReference>
<dbReference type="Gene3D" id="1.10.10.60">
    <property type="entry name" value="Homeodomain-like"/>
    <property type="match status" value="2"/>
</dbReference>
<protein>
    <submittedName>
        <fullName evidence="4">AraC family transcriptional regulator</fullName>
    </submittedName>
</protein>
<accession>A0A3R5Z0Y5</accession>
<reference evidence="4 5" key="1">
    <citation type="submission" date="2019-01" db="EMBL/GenBank/DDBJ databases">
        <title>Geovibrio thiophilus DSM 11263, complete genome.</title>
        <authorList>
            <person name="Spring S."/>
            <person name="Bunk B."/>
            <person name="Sproer C."/>
        </authorList>
    </citation>
    <scope>NUCLEOTIDE SEQUENCE [LARGE SCALE GENOMIC DNA]</scope>
    <source>
        <strain evidence="4 5">DSM 11263</strain>
    </source>
</reference>
<dbReference type="EMBL" id="CP035108">
    <property type="protein sequence ID" value="QAR34298.1"/>
    <property type="molecule type" value="Genomic_DNA"/>
</dbReference>
<gene>
    <name evidence="4" type="ORF">EP073_13035</name>
</gene>
<dbReference type="PANTHER" id="PTHR43436">
    <property type="entry name" value="ARAC-FAMILY TRANSCRIPTIONAL REGULATOR"/>
    <property type="match status" value="1"/>
</dbReference>
<dbReference type="OrthoDB" id="9802263at2"/>